<accession>A0ABN2DMM0</accession>
<evidence type="ECO:0000313" key="2">
    <source>
        <dbReference type="Proteomes" id="UP001501705"/>
    </source>
</evidence>
<gene>
    <name evidence="1" type="ORF">GCM10009804_41360</name>
</gene>
<protein>
    <submittedName>
        <fullName evidence="1">Uncharacterized protein</fullName>
    </submittedName>
</protein>
<evidence type="ECO:0000313" key="1">
    <source>
        <dbReference type="EMBL" id="GAA1580502.1"/>
    </source>
</evidence>
<proteinExistence type="predicted"/>
<dbReference type="EMBL" id="BAAAPH010000013">
    <property type="protein sequence ID" value="GAA1580502.1"/>
    <property type="molecule type" value="Genomic_DNA"/>
</dbReference>
<sequence>MERATRDGLKRMRRPRRLPAVPSRIWTDDEWHRLQLGYRAQDMDEKWHVFAEENVVFLHRSWTGAGMFEVTFTPADDGGRRISQVTVRREWFDPIRRLLSRSSRSEDESHCSWAEAVLGNVASADRSEDSD</sequence>
<dbReference type="Proteomes" id="UP001501705">
    <property type="component" value="Unassembled WGS sequence"/>
</dbReference>
<dbReference type="RefSeq" id="WP_344235221.1">
    <property type="nucleotide sequence ID" value="NZ_BAAAPH010000013.1"/>
</dbReference>
<reference evidence="1 2" key="1">
    <citation type="journal article" date="2019" name="Int. J. Syst. Evol. Microbiol.">
        <title>The Global Catalogue of Microorganisms (GCM) 10K type strain sequencing project: providing services to taxonomists for standard genome sequencing and annotation.</title>
        <authorList>
            <consortium name="The Broad Institute Genomics Platform"/>
            <consortium name="The Broad Institute Genome Sequencing Center for Infectious Disease"/>
            <person name="Wu L."/>
            <person name="Ma J."/>
        </authorList>
    </citation>
    <scope>NUCLEOTIDE SEQUENCE [LARGE SCALE GENOMIC DNA]</scope>
    <source>
        <strain evidence="1 2">JCM 15572</strain>
    </source>
</reference>
<keyword evidence="2" id="KW-1185">Reference proteome</keyword>
<name>A0ABN2DMM0_9ACTN</name>
<comment type="caution">
    <text evidence="1">The sequence shown here is derived from an EMBL/GenBank/DDBJ whole genome shotgun (WGS) entry which is preliminary data.</text>
</comment>
<organism evidence="1 2">
    <name type="scientific">Kribbella hippodromi</name>
    <dbReference type="NCBI Taxonomy" id="434347"/>
    <lineage>
        <taxon>Bacteria</taxon>
        <taxon>Bacillati</taxon>
        <taxon>Actinomycetota</taxon>
        <taxon>Actinomycetes</taxon>
        <taxon>Propionibacteriales</taxon>
        <taxon>Kribbellaceae</taxon>
        <taxon>Kribbella</taxon>
    </lineage>
</organism>